<keyword evidence="1" id="KW-1133">Transmembrane helix</keyword>
<feature type="transmembrane region" description="Helical" evidence="1">
    <location>
        <begin position="20"/>
        <end position="41"/>
    </location>
</feature>
<dbReference type="Proteomes" id="UP001217476">
    <property type="component" value="Chromosome"/>
</dbReference>
<organism evidence="2 3">
    <name type="scientific">Candidatus Devosia phytovorans</name>
    <dbReference type="NCBI Taxonomy" id="3121372"/>
    <lineage>
        <taxon>Bacteria</taxon>
        <taxon>Pseudomonadati</taxon>
        <taxon>Pseudomonadota</taxon>
        <taxon>Alphaproteobacteria</taxon>
        <taxon>Hyphomicrobiales</taxon>
        <taxon>Devosiaceae</taxon>
        <taxon>Devosia</taxon>
    </lineage>
</organism>
<dbReference type="EMBL" id="CP119312">
    <property type="protein sequence ID" value="WEK05595.1"/>
    <property type="molecule type" value="Genomic_DNA"/>
</dbReference>
<feature type="transmembrane region" description="Helical" evidence="1">
    <location>
        <begin position="47"/>
        <end position="72"/>
    </location>
</feature>
<gene>
    <name evidence="2" type="ORF">P0Y65_04890</name>
</gene>
<keyword evidence="1" id="KW-0472">Membrane</keyword>
<evidence type="ECO:0000313" key="3">
    <source>
        <dbReference type="Proteomes" id="UP001217476"/>
    </source>
</evidence>
<proteinExistence type="predicted"/>
<sequence>MSPAEAEQTKLRAAFLNSIASSSIVASVITPAVGLSIGAINVASSNFVIVATACGFWCVVGFVIHLFAVRLLGKLE</sequence>
<reference evidence="2" key="1">
    <citation type="submission" date="2023-03" db="EMBL/GenBank/DDBJ databases">
        <title>Andean soil-derived lignocellulolytic bacterial consortium as a source of novel taxa and putative plastic-active enzymes.</title>
        <authorList>
            <person name="Diaz-Garcia L."/>
            <person name="Chuvochina M."/>
            <person name="Feuerriegel G."/>
            <person name="Bunk B."/>
            <person name="Sproer C."/>
            <person name="Streit W.R."/>
            <person name="Rodriguez L.M."/>
            <person name="Overmann J."/>
            <person name="Jimenez D.J."/>
        </authorList>
    </citation>
    <scope>NUCLEOTIDE SEQUENCE</scope>
    <source>
        <strain evidence="2">MAG 4196</strain>
    </source>
</reference>
<protein>
    <submittedName>
        <fullName evidence="2">Uncharacterized protein</fullName>
    </submittedName>
</protein>
<accession>A0AAJ5VX89</accession>
<name>A0AAJ5VX89_9HYPH</name>
<evidence type="ECO:0000256" key="1">
    <source>
        <dbReference type="SAM" id="Phobius"/>
    </source>
</evidence>
<dbReference type="AlphaFoldDB" id="A0AAJ5VX89"/>
<keyword evidence="1" id="KW-0812">Transmembrane</keyword>
<evidence type="ECO:0000313" key="2">
    <source>
        <dbReference type="EMBL" id="WEK05595.1"/>
    </source>
</evidence>